<dbReference type="EMBL" id="PP554575">
    <property type="protein sequence ID" value="XCD29180.1"/>
    <property type="molecule type" value="Genomic_DNA"/>
</dbReference>
<evidence type="ECO:0000313" key="2">
    <source>
        <dbReference type="EMBL" id="XCD29180.1"/>
    </source>
</evidence>
<organism evidence="2">
    <name type="scientific">Escherichia phage PMBT16</name>
    <dbReference type="NCBI Taxonomy" id="3137282"/>
    <lineage>
        <taxon>Viruses</taxon>
    </lineage>
</organism>
<feature type="transmembrane region" description="Helical" evidence="1">
    <location>
        <begin position="12"/>
        <end position="34"/>
    </location>
</feature>
<keyword evidence="1" id="KW-0812">Transmembrane</keyword>
<evidence type="ECO:0000256" key="1">
    <source>
        <dbReference type="SAM" id="Phobius"/>
    </source>
</evidence>
<keyword evidence="1" id="KW-1133">Transmembrane helix</keyword>
<accession>A0AAU8BVK7</accession>
<proteinExistence type="predicted"/>
<keyword evidence="1" id="KW-0472">Membrane</keyword>
<name>A0AAU8BVK7_9VIRU</name>
<reference evidence="2" key="1">
    <citation type="submission" date="2024-03" db="EMBL/GenBank/DDBJ databases">
        <title>This phage originates from the Bacteriophage catalogue of the Bacteriophage Competence Centre, Department of Microbiology und Biotechnology, Max Rubner-Institut, Kiel, Germany.</title>
        <authorList>
            <person name="Sprotte S."/>
            <person name="Brinks E."/>
        </authorList>
    </citation>
    <scope>NUCLEOTIDE SEQUENCE</scope>
</reference>
<sequence>MHSCLIVTGKIITLLIISYLSLSHLMIPVSIVMYSKH</sequence>
<protein>
    <submittedName>
        <fullName evidence="2">Uncharacterized protein</fullName>
    </submittedName>
</protein>